<reference evidence="1 2" key="1">
    <citation type="submission" date="2019-03" db="EMBL/GenBank/DDBJ databases">
        <title>First draft genome of Liparis tanakae, snailfish: a comprehensive survey of snailfish specific genes.</title>
        <authorList>
            <person name="Kim W."/>
            <person name="Song I."/>
            <person name="Jeong J.-H."/>
            <person name="Kim D."/>
            <person name="Kim S."/>
            <person name="Ryu S."/>
            <person name="Song J.Y."/>
            <person name="Lee S.K."/>
        </authorList>
    </citation>
    <scope>NUCLEOTIDE SEQUENCE [LARGE SCALE GENOMIC DNA]</scope>
    <source>
        <tissue evidence="1">Muscle</tissue>
    </source>
</reference>
<dbReference type="Proteomes" id="UP000314294">
    <property type="component" value="Unassembled WGS sequence"/>
</dbReference>
<proteinExistence type="predicted"/>
<accession>A0A4Z2GZF4</accession>
<dbReference type="EMBL" id="SRLO01000373">
    <property type="protein sequence ID" value="TNN58691.1"/>
    <property type="molecule type" value="Genomic_DNA"/>
</dbReference>
<evidence type="ECO:0000313" key="2">
    <source>
        <dbReference type="Proteomes" id="UP000314294"/>
    </source>
</evidence>
<dbReference type="AlphaFoldDB" id="A0A4Z2GZF4"/>
<protein>
    <submittedName>
        <fullName evidence="1">Uncharacterized protein</fullName>
    </submittedName>
</protein>
<gene>
    <name evidence="1" type="ORF">EYF80_031105</name>
</gene>
<organism evidence="1 2">
    <name type="scientific">Liparis tanakae</name>
    <name type="common">Tanaka's snailfish</name>
    <dbReference type="NCBI Taxonomy" id="230148"/>
    <lineage>
        <taxon>Eukaryota</taxon>
        <taxon>Metazoa</taxon>
        <taxon>Chordata</taxon>
        <taxon>Craniata</taxon>
        <taxon>Vertebrata</taxon>
        <taxon>Euteleostomi</taxon>
        <taxon>Actinopterygii</taxon>
        <taxon>Neopterygii</taxon>
        <taxon>Teleostei</taxon>
        <taxon>Neoteleostei</taxon>
        <taxon>Acanthomorphata</taxon>
        <taxon>Eupercaria</taxon>
        <taxon>Perciformes</taxon>
        <taxon>Cottioidei</taxon>
        <taxon>Cottales</taxon>
        <taxon>Liparidae</taxon>
        <taxon>Liparis</taxon>
    </lineage>
</organism>
<keyword evidence="2" id="KW-1185">Reference proteome</keyword>
<name>A0A4Z2GZF4_9TELE</name>
<sequence length="219" mass="24779">MYCSIWRVLLLKWSRSGPRSHPEESLSITSCNRGSGYHDDPLPLILHPRCRAHSTWCWPVLPPFCVMVMLTSSSSSRIFWQYSESFSKTYPLPAALPLETSQKAASRLRVDTSCSYLHGESPPGDADDRAAVEIVGELVAVHRGAHEDQLQVGPPHHHILQDGQQEVGLDAALMDLRGRRAKQTTLTSLRSRTPVVQYSRRVHSPDWFSIRIWYPHSDD</sequence>
<evidence type="ECO:0000313" key="1">
    <source>
        <dbReference type="EMBL" id="TNN58691.1"/>
    </source>
</evidence>
<comment type="caution">
    <text evidence="1">The sequence shown here is derived from an EMBL/GenBank/DDBJ whole genome shotgun (WGS) entry which is preliminary data.</text>
</comment>